<proteinExistence type="predicted"/>
<keyword evidence="1" id="KW-1015">Disulfide bond</keyword>
<name>A0A812I4D1_9DINO</name>
<dbReference type="InterPro" id="IPR036249">
    <property type="entry name" value="Thioredoxin-like_sf"/>
</dbReference>
<dbReference type="Gene3D" id="3.60.10.10">
    <property type="entry name" value="Endonuclease/exonuclease/phosphatase"/>
    <property type="match status" value="1"/>
</dbReference>
<dbReference type="PANTHER" id="PTHR46115">
    <property type="entry name" value="THIOREDOXIN-LIKE PROTEIN 1"/>
    <property type="match status" value="1"/>
</dbReference>
<dbReference type="InterPro" id="IPR036691">
    <property type="entry name" value="Endo/exonu/phosph_ase_sf"/>
</dbReference>
<gene>
    <name evidence="4" type="primary">Txnl1</name>
    <name evidence="4" type="ORF">SNAT2548_LOCUS2485</name>
</gene>
<dbReference type="SUPFAM" id="SSF56219">
    <property type="entry name" value="DNase I-like"/>
    <property type="match status" value="1"/>
</dbReference>
<dbReference type="PROSITE" id="PS51352">
    <property type="entry name" value="THIOREDOXIN_2"/>
    <property type="match status" value="1"/>
</dbReference>
<dbReference type="CDD" id="cd02947">
    <property type="entry name" value="TRX_family"/>
    <property type="match status" value="1"/>
</dbReference>
<sequence length="1269" mass="144870">MNLLTREPGETRPLGPLDEYSFQDCELADFFVFGSSRVQSHLAQMILLSKDAVECVLDTFEGERVIGVQFVATASKVKRWIFSIHLPHSDNDEDTFAVALAELSTVCHRHQSGQVVILGDFNVERESHRAFLLDDVLGRFGYKTFRGGVATRFGRNGSSELDFACVSRKLNAMIRRIPQAARLIVHSQSRLDIGSDHERITLELALGDKIPRRARRRPNKGRCGRWSVGLNLNEHVSQLQTVFSEMSLVGKWEALKETQVACCYRTPTYKFKDSPQLKQMCKDRTQCQDPDTKLLLTRGILAKRRAEKIEWLRDLEERSSRGEAGAIRYLRGRSKVYNNMDGMARECGGVDEAARAIQEHFDLLFNPTVSDEHKQTVAEVMSALQLSSGEFAVKLFTKEEIDKGVARLKPGKSTGMSGVSSELLTAMWTIPQGQCILTDFLNDMLQSSEVPAEVHRAFVVLLPKVRDVLRPLDIRPICLVEVTNKLFSFLLLQRLVDSWPVPNCQFGAVSGGQVLDALAAAHWQTGAEAMRQRRSVWINADIQSAFDSLNHSTIAQYLQEHCPPHLSRETLQLLRIVCSPVMKFSWKGTDWETLQGQGVQQGHTHSPIIFAYIIGHYVQTEFERWRVGGSSSSTGDWGWLFIDDLLLHFDDWHTASTLTPLMQKALASLGLRLNLRKTELLGHEEALQEGRRLCLPEDHLLRQISWKTSTQYLRKPLRFLEVGESTFQLLFPSLKRAVYVGMESMKSVFKSLFWREAELAFKLVNRYVGSKWFWFGPLLIPIQTHVQEVQTLQVSVMTSVLKLFIPETVKRDAAMSLHRLRRRALLVFLGRNRQVSWAHIWRMRIWGYFGHVLRRHDTHPTKRILLGQDNLQRPQGGVANTPLRWIRSSVAKAFSVEPTVEQLLICAADREQWRIQGSQYIVAMGDSESHSHLAQSTWSHWQYSVLQLVPWLFPCSMVSVDGRTSLIWIDECEGFQQWDLEDVSFEDLWTFVTRVRMQSDAWVFMIHVSTEMYEAHAVMWGRLAEECVTNFHQIVLLDILDDVTMERVTSKFLQRKDLTPRQVNASLLGAFLLAPAFILIQKAYYDTLIDYLNLSLLSPTKFTWDYTEVVARPKEVLDEAGGALKWPELRKLLLERCSAMGLRAQHLPLRVLASIPEPFLNDKDAWVRRPRARDRSASKLAPCDSQALLSKELRRAQARLLVVYFTSRMCGPCQQLKPEVHQLASELPEITFLEVDVEENAAIADKYRVDAVPTFLFFRNQAGSGPGRL</sequence>
<feature type="domain" description="Reverse transcriptase" evidence="2">
    <location>
        <begin position="443"/>
        <end position="693"/>
    </location>
</feature>
<keyword evidence="5" id="KW-1185">Reference proteome</keyword>
<evidence type="ECO:0000256" key="1">
    <source>
        <dbReference type="ARBA" id="ARBA00023157"/>
    </source>
</evidence>
<feature type="domain" description="Thioredoxin" evidence="3">
    <location>
        <begin position="1149"/>
        <end position="1269"/>
    </location>
</feature>
<reference evidence="4" key="1">
    <citation type="submission" date="2021-02" db="EMBL/GenBank/DDBJ databases">
        <authorList>
            <person name="Dougan E. K."/>
            <person name="Rhodes N."/>
            <person name="Thang M."/>
            <person name="Chan C."/>
        </authorList>
    </citation>
    <scope>NUCLEOTIDE SEQUENCE</scope>
</reference>
<dbReference type="Proteomes" id="UP000604046">
    <property type="component" value="Unassembled WGS sequence"/>
</dbReference>
<dbReference type="OrthoDB" id="409457at2759"/>
<evidence type="ECO:0000259" key="2">
    <source>
        <dbReference type="PROSITE" id="PS50878"/>
    </source>
</evidence>
<dbReference type="InterPro" id="IPR013766">
    <property type="entry name" value="Thioredoxin_domain"/>
</dbReference>
<dbReference type="AlphaFoldDB" id="A0A812I4D1"/>
<evidence type="ECO:0000313" key="4">
    <source>
        <dbReference type="EMBL" id="CAE6970415.1"/>
    </source>
</evidence>
<dbReference type="SUPFAM" id="SSF52833">
    <property type="entry name" value="Thioredoxin-like"/>
    <property type="match status" value="1"/>
</dbReference>
<dbReference type="PROSITE" id="PS50878">
    <property type="entry name" value="RT_POL"/>
    <property type="match status" value="1"/>
</dbReference>
<dbReference type="InterPro" id="IPR000477">
    <property type="entry name" value="RT_dom"/>
</dbReference>
<evidence type="ECO:0000313" key="5">
    <source>
        <dbReference type="Proteomes" id="UP000604046"/>
    </source>
</evidence>
<accession>A0A812I4D1</accession>
<dbReference type="EMBL" id="CAJNDS010000147">
    <property type="protein sequence ID" value="CAE6970415.1"/>
    <property type="molecule type" value="Genomic_DNA"/>
</dbReference>
<evidence type="ECO:0000259" key="3">
    <source>
        <dbReference type="PROSITE" id="PS51352"/>
    </source>
</evidence>
<organism evidence="4 5">
    <name type="scientific">Symbiodinium natans</name>
    <dbReference type="NCBI Taxonomy" id="878477"/>
    <lineage>
        <taxon>Eukaryota</taxon>
        <taxon>Sar</taxon>
        <taxon>Alveolata</taxon>
        <taxon>Dinophyceae</taxon>
        <taxon>Suessiales</taxon>
        <taxon>Symbiodiniaceae</taxon>
        <taxon>Symbiodinium</taxon>
    </lineage>
</organism>
<protein>
    <submittedName>
        <fullName evidence="4">Txnl1 protein</fullName>
    </submittedName>
</protein>
<dbReference type="Pfam" id="PF00085">
    <property type="entry name" value="Thioredoxin"/>
    <property type="match status" value="1"/>
</dbReference>
<comment type="caution">
    <text evidence="4">The sequence shown here is derived from an EMBL/GenBank/DDBJ whole genome shotgun (WGS) entry which is preliminary data.</text>
</comment>
<dbReference type="Pfam" id="PF00078">
    <property type="entry name" value="RVT_1"/>
    <property type="match status" value="1"/>
</dbReference>
<dbReference type="Gene3D" id="3.40.30.10">
    <property type="entry name" value="Glutaredoxin"/>
    <property type="match status" value="1"/>
</dbReference>